<evidence type="ECO:0000256" key="1">
    <source>
        <dbReference type="SAM" id="MobiDB-lite"/>
    </source>
</evidence>
<keyword evidence="2" id="KW-1133">Transmembrane helix</keyword>
<reference evidence="3 4" key="1">
    <citation type="journal article" date="2018" name="Sci. Rep.">
        <title>A novel species of the marine cyanobacterium Acaryochloris with a unique pigment content and lifestyle.</title>
        <authorList>
            <person name="Partensky F."/>
            <person name="Six C."/>
            <person name="Ratin M."/>
            <person name="Garczarek L."/>
            <person name="Vaulot D."/>
            <person name="Probert I."/>
            <person name="Calteau A."/>
            <person name="Gourvil P."/>
            <person name="Marie D."/>
            <person name="Grebert T."/>
            <person name="Bouchier C."/>
            <person name="Le Panse S."/>
            <person name="Gachenot M."/>
            <person name="Rodriguez F."/>
            <person name="Garrido J.L."/>
        </authorList>
    </citation>
    <scope>NUCLEOTIDE SEQUENCE [LARGE SCALE GENOMIC DNA]</scope>
    <source>
        <strain evidence="3 4">RCC1774</strain>
    </source>
</reference>
<evidence type="ECO:0000256" key="2">
    <source>
        <dbReference type="SAM" id="Phobius"/>
    </source>
</evidence>
<keyword evidence="2" id="KW-0472">Membrane</keyword>
<feature type="transmembrane region" description="Helical" evidence="2">
    <location>
        <begin position="12"/>
        <end position="32"/>
    </location>
</feature>
<gene>
    <name evidence="3" type="ORF">C1752_16681</name>
</gene>
<dbReference type="RefSeq" id="WP_110989242.1">
    <property type="nucleotide sequence ID" value="NZ_CAWNWM010000050.1"/>
</dbReference>
<evidence type="ECO:0000313" key="3">
    <source>
        <dbReference type="EMBL" id="PZD70217.1"/>
    </source>
</evidence>
<name>A0A2W1JMT8_9CYAN</name>
<dbReference type="EMBL" id="PQWO01000050">
    <property type="protein sequence ID" value="PZD70217.1"/>
    <property type="molecule type" value="Genomic_DNA"/>
</dbReference>
<protein>
    <submittedName>
        <fullName evidence="3">Uncharacterized protein</fullName>
    </submittedName>
</protein>
<accession>A0A2W1JMT8</accession>
<comment type="caution">
    <text evidence="3">The sequence shown here is derived from an EMBL/GenBank/DDBJ whole genome shotgun (WGS) entry which is preliminary data.</text>
</comment>
<feature type="region of interest" description="Disordered" evidence="1">
    <location>
        <begin position="38"/>
        <end position="91"/>
    </location>
</feature>
<keyword evidence="4" id="KW-1185">Reference proteome</keyword>
<proteinExistence type="predicted"/>
<feature type="compositionally biased region" description="Polar residues" evidence="1">
    <location>
        <begin position="69"/>
        <end position="79"/>
    </location>
</feature>
<feature type="compositionally biased region" description="Low complexity" evidence="1">
    <location>
        <begin position="38"/>
        <end position="48"/>
    </location>
</feature>
<dbReference type="Proteomes" id="UP000248857">
    <property type="component" value="Unassembled WGS sequence"/>
</dbReference>
<keyword evidence="2" id="KW-0812">Transmembrane</keyword>
<dbReference type="AlphaFoldDB" id="A0A2W1JMT8"/>
<sequence length="151" mass="15860">MLHILDLATNTLLLGFALATLQAAIALTANALRRKITADSSSAISSEAANDKLVEAKPTPAQKARPESPTHTLITQAKQPPTEKRQGVSRPVVTAAQAADFAKNNPLAPEPIVRETAAPRTKPVAQAIAKPKAAAPRSLAELLVSEHNKKA</sequence>
<evidence type="ECO:0000313" key="4">
    <source>
        <dbReference type="Proteomes" id="UP000248857"/>
    </source>
</evidence>
<organism evidence="3 4">
    <name type="scientific">Acaryochloris thomasi RCC1774</name>
    <dbReference type="NCBI Taxonomy" id="1764569"/>
    <lineage>
        <taxon>Bacteria</taxon>
        <taxon>Bacillati</taxon>
        <taxon>Cyanobacteriota</taxon>
        <taxon>Cyanophyceae</taxon>
        <taxon>Acaryochloridales</taxon>
        <taxon>Acaryochloridaceae</taxon>
        <taxon>Acaryochloris</taxon>
        <taxon>Acaryochloris thomasi</taxon>
    </lineage>
</organism>